<keyword evidence="13" id="KW-1185">Reference proteome</keyword>
<keyword evidence="5 10" id="KW-0812">Transmembrane</keyword>
<dbReference type="AlphaFoldDB" id="A0A5S9PZR0"/>
<evidence type="ECO:0000259" key="11">
    <source>
        <dbReference type="PROSITE" id="PS50883"/>
    </source>
</evidence>
<evidence type="ECO:0000256" key="4">
    <source>
        <dbReference type="ARBA" id="ARBA00022636"/>
    </source>
</evidence>
<dbReference type="InterPro" id="IPR001633">
    <property type="entry name" value="EAL_dom"/>
</dbReference>
<comment type="subcellular location">
    <subcellularLocation>
        <location evidence="1">Cell membrane</location>
        <topology evidence="1">Multi-pass membrane protein</topology>
    </subcellularLocation>
</comment>
<dbReference type="Proteomes" id="UP000433050">
    <property type="component" value="Unassembled WGS sequence"/>
</dbReference>
<dbReference type="GO" id="GO:0005886">
    <property type="term" value="C:plasma membrane"/>
    <property type="evidence" value="ECO:0007669"/>
    <property type="project" value="UniProtKB-SubCell"/>
</dbReference>
<dbReference type="InterPro" id="IPR024744">
    <property type="entry name" value="CSS-motif_dom"/>
</dbReference>
<sequence>MRHWRVIGIAALLAVIGTAVPLAATLVLSWRMATAADEERLGRTADQVLGNTLDIYADAERTLQSIASTDFEPCSPRHIRRLRDLTVNSLATDNLSYVGGGTVQCNVWGLAETPFTHPPAEVSMPGGIRLGVNFSSDFNPRRLMMVLGLRGHTAMVDQTRFAAPLGHPQTRIEIFAPGGMPVQTAPAYLRPAAAPADEDHLVVRREANGWSVVATRPRQSFLDHLDAAKYALAPIALFLAALVAGLAVWLSRRRLSPRGELAQAVRNREFIAHYQPIVELATGRCVGAEALVRWRRPDGQIIRPDLFIPLAEDTGLIHPLTDRVIEGIVTDLGDLLRRDRLMHIAINLCAADLNSGRILPVLERRLAGTGIEPQQIWLEATERSFVDIERARATLAELHRRGHMTAIDDFGTGYSGLKYLERLPVDALKIDKSFIDVIGTEAPTRHVADHIIAMARALKLRIVAEGVETHAQAAYLRRHKVEFAQGWLFARALPAEEFIAFCRHNRAAHGSPSNVITLAAE</sequence>
<dbReference type="PROSITE" id="PS50883">
    <property type="entry name" value="EAL"/>
    <property type="match status" value="1"/>
</dbReference>
<evidence type="ECO:0000256" key="9">
    <source>
        <dbReference type="ARBA" id="ARBA00034290"/>
    </source>
</evidence>
<dbReference type="EMBL" id="CACSAS010000001">
    <property type="protein sequence ID" value="CAA0110718.1"/>
    <property type="molecule type" value="Genomic_DNA"/>
</dbReference>
<keyword evidence="4" id="KW-0973">c-di-GMP</keyword>
<keyword evidence="6 12" id="KW-0378">Hydrolase</keyword>
<name>A0A5S9PZR0_9HYPH</name>
<dbReference type="SMART" id="SM00052">
    <property type="entry name" value="EAL"/>
    <property type="match status" value="1"/>
</dbReference>
<dbReference type="PANTHER" id="PTHR33121">
    <property type="entry name" value="CYCLIC DI-GMP PHOSPHODIESTERASE PDEF"/>
    <property type="match status" value="1"/>
</dbReference>
<gene>
    <name evidence="12" type="primary">pdeB</name>
    <name evidence="12" type="ORF">STARVERO_03864</name>
</gene>
<keyword evidence="8 10" id="KW-0472">Membrane</keyword>
<proteinExistence type="predicted"/>
<evidence type="ECO:0000313" key="13">
    <source>
        <dbReference type="Proteomes" id="UP000433050"/>
    </source>
</evidence>
<keyword evidence="7 10" id="KW-1133">Transmembrane helix</keyword>
<evidence type="ECO:0000256" key="2">
    <source>
        <dbReference type="ARBA" id="ARBA00012282"/>
    </source>
</evidence>
<reference evidence="12 13" key="1">
    <citation type="submission" date="2019-12" db="EMBL/GenBank/DDBJ databases">
        <authorList>
            <person name="Reyes-Prieto M."/>
        </authorList>
    </citation>
    <scope>NUCLEOTIDE SEQUENCE [LARGE SCALE GENOMIC DNA]</scope>
    <source>
        <strain evidence="12">HF14-78462</strain>
    </source>
</reference>
<dbReference type="InterPro" id="IPR035919">
    <property type="entry name" value="EAL_sf"/>
</dbReference>
<evidence type="ECO:0000256" key="6">
    <source>
        <dbReference type="ARBA" id="ARBA00022801"/>
    </source>
</evidence>
<dbReference type="InterPro" id="IPR050706">
    <property type="entry name" value="Cyclic-di-GMP_PDE-like"/>
</dbReference>
<comment type="catalytic activity">
    <reaction evidence="9">
        <text>3',3'-c-di-GMP + H2O = 5'-phosphoguanylyl(3'-&gt;5')guanosine + H(+)</text>
        <dbReference type="Rhea" id="RHEA:24902"/>
        <dbReference type="ChEBI" id="CHEBI:15377"/>
        <dbReference type="ChEBI" id="CHEBI:15378"/>
        <dbReference type="ChEBI" id="CHEBI:58754"/>
        <dbReference type="ChEBI" id="CHEBI:58805"/>
        <dbReference type="EC" id="3.1.4.52"/>
    </reaction>
</comment>
<dbReference type="SUPFAM" id="SSF141868">
    <property type="entry name" value="EAL domain-like"/>
    <property type="match status" value="1"/>
</dbReference>
<evidence type="ECO:0000256" key="1">
    <source>
        <dbReference type="ARBA" id="ARBA00004651"/>
    </source>
</evidence>
<evidence type="ECO:0000256" key="5">
    <source>
        <dbReference type="ARBA" id="ARBA00022692"/>
    </source>
</evidence>
<evidence type="ECO:0000313" key="12">
    <source>
        <dbReference type="EMBL" id="CAA0110718.1"/>
    </source>
</evidence>
<accession>A0A5S9PZR0</accession>
<dbReference type="Pfam" id="PF00563">
    <property type="entry name" value="EAL"/>
    <property type="match status" value="1"/>
</dbReference>
<organism evidence="12 13">
    <name type="scientific">Starkeya nomas</name>
    <dbReference type="NCBI Taxonomy" id="2666134"/>
    <lineage>
        <taxon>Bacteria</taxon>
        <taxon>Pseudomonadati</taxon>
        <taxon>Pseudomonadota</taxon>
        <taxon>Alphaproteobacteria</taxon>
        <taxon>Hyphomicrobiales</taxon>
        <taxon>Xanthobacteraceae</taxon>
        <taxon>Starkeya</taxon>
    </lineage>
</organism>
<dbReference type="RefSeq" id="WP_159600899.1">
    <property type="nucleotide sequence ID" value="NZ_CACSAS010000001.1"/>
</dbReference>
<dbReference type="CDD" id="cd01948">
    <property type="entry name" value="EAL"/>
    <property type="match status" value="1"/>
</dbReference>
<feature type="transmembrane region" description="Helical" evidence="10">
    <location>
        <begin position="230"/>
        <end position="250"/>
    </location>
</feature>
<dbReference type="PANTHER" id="PTHR33121:SF79">
    <property type="entry name" value="CYCLIC DI-GMP PHOSPHODIESTERASE PDED-RELATED"/>
    <property type="match status" value="1"/>
</dbReference>
<keyword evidence="3" id="KW-1003">Cell membrane</keyword>
<dbReference type="EC" id="3.1.4.52" evidence="2"/>
<evidence type="ECO:0000256" key="8">
    <source>
        <dbReference type="ARBA" id="ARBA00023136"/>
    </source>
</evidence>
<evidence type="ECO:0000256" key="3">
    <source>
        <dbReference type="ARBA" id="ARBA00022475"/>
    </source>
</evidence>
<feature type="domain" description="EAL" evidence="11">
    <location>
        <begin position="254"/>
        <end position="506"/>
    </location>
</feature>
<dbReference type="GO" id="GO:0071111">
    <property type="term" value="F:cyclic-guanylate-specific phosphodiesterase activity"/>
    <property type="evidence" value="ECO:0007669"/>
    <property type="project" value="UniProtKB-EC"/>
</dbReference>
<protein>
    <recommendedName>
        <fullName evidence="2">cyclic-guanylate-specific phosphodiesterase</fullName>
        <ecNumber evidence="2">3.1.4.52</ecNumber>
    </recommendedName>
</protein>
<evidence type="ECO:0000256" key="7">
    <source>
        <dbReference type="ARBA" id="ARBA00022989"/>
    </source>
</evidence>
<evidence type="ECO:0000256" key="10">
    <source>
        <dbReference type="SAM" id="Phobius"/>
    </source>
</evidence>
<dbReference type="Gene3D" id="3.20.20.450">
    <property type="entry name" value="EAL domain"/>
    <property type="match status" value="1"/>
</dbReference>
<dbReference type="Pfam" id="PF12792">
    <property type="entry name" value="CSS-motif"/>
    <property type="match status" value="1"/>
</dbReference>